<dbReference type="Proteomes" id="UP000663877">
    <property type="component" value="Unassembled WGS sequence"/>
</dbReference>
<dbReference type="OrthoDB" id="10058435at2759"/>
<proteinExistence type="predicted"/>
<gene>
    <name evidence="1" type="ORF">BJG266_LOCUS25408</name>
    <name evidence="2" type="ORF">QVE165_LOCUS43761</name>
</gene>
<reference evidence="2" key="1">
    <citation type="submission" date="2021-02" db="EMBL/GenBank/DDBJ databases">
        <authorList>
            <person name="Nowell W R."/>
        </authorList>
    </citation>
    <scope>NUCLEOTIDE SEQUENCE</scope>
</reference>
<dbReference type="AlphaFoldDB" id="A0A815TL14"/>
<keyword evidence="3" id="KW-1185">Reference proteome</keyword>
<evidence type="ECO:0000313" key="1">
    <source>
        <dbReference type="EMBL" id="CAF1174736.1"/>
    </source>
</evidence>
<dbReference type="EMBL" id="CAJNOI010000195">
    <property type="protein sequence ID" value="CAF1174736.1"/>
    <property type="molecule type" value="Genomic_DNA"/>
</dbReference>
<protein>
    <submittedName>
        <fullName evidence="2">Uncharacterized protein</fullName>
    </submittedName>
</protein>
<evidence type="ECO:0000313" key="2">
    <source>
        <dbReference type="EMBL" id="CAF1505268.1"/>
    </source>
</evidence>
<comment type="caution">
    <text evidence="2">The sequence shown here is derived from an EMBL/GenBank/DDBJ whole genome shotgun (WGS) entry which is preliminary data.</text>
</comment>
<name>A0A815TL14_9BILA</name>
<sequence>MDLQTKINLLINSANDDSDDDEISPYYQQLLNSVKYIDVCFNTEFKLEDCTIWRSTDIIVDKCTGNKTTTGFINQYAQTSKGLTMRIVNEDLYINTLYLFLDKTSTEYQVVNNVKEHFQVHSAALGCVKREDDSAIQLLSNVRNLSNEIDRNFYEDQR</sequence>
<dbReference type="EMBL" id="CAJNOM010000569">
    <property type="protein sequence ID" value="CAF1505268.1"/>
    <property type="molecule type" value="Genomic_DNA"/>
</dbReference>
<dbReference type="Proteomes" id="UP000663832">
    <property type="component" value="Unassembled WGS sequence"/>
</dbReference>
<organism evidence="2 3">
    <name type="scientific">Adineta steineri</name>
    <dbReference type="NCBI Taxonomy" id="433720"/>
    <lineage>
        <taxon>Eukaryota</taxon>
        <taxon>Metazoa</taxon>
        <taxon>Spiralia</taxon>
        <taxon>Gnathifera</taxon>
        <taxon>Rotifera</taxon>
        <taxon>Eurotatoria</taxon>
        <taxon>Bdelloidea</taxon>
        <taxon>Adinetida</taxon>
        <taxon>Adinetidae</taxon>
        <taxon>Adineta</taxon>
    </lineage>
</organism>
<accession>A0A815TL14</accession>
<evidence type="ECO:0000313" key="3">
    <source>
        <dbReference type="Proteomes" id="UP000663832"/>
    </source>
</evidence>